<protein>
    <submittedName>
        <fullName evidence="2">Uncharacterized protein</fullName>
    </submittedName>
</protein>
<dbReference type="AlphaFoldDB" id="A0A240BVY8"/>
<gene>
    <name evidence="2" type="ORF">SAMEA4384070_01901</name>
</gene>
<keyword evidence="1" id="KW-0812">Transmembrane</keyword>
<feature type="transmembrane region" description="Helical" evidence="1">
    <location>
        <begin position="7"/>
        <end position="26"/>
    </location>
</feature>
<proteinExistence type="predicted"/>
<accession>A0A240BVY8</accession>
<keyword evidence="1" id="KW-0472">Membrane</keyword>
<sequence length="35" mass="3809">MNNKTRFLSVMAIMVLAVVALDLGIADLVHRLLIG</sequence>
<evidence type="ECO:0000256" key="1">
    <source>
        <dbReference type="SAM" id="Phobius"/>
    </source>
</evidence>
<keyword evidence="3" id="KW-1185">Reference proteome</keyword>
<dbReference type="KEGG" id="sfj:SAMEA4384070_1901"/>
<reference evidence="2 3" key="1">
    <citation type="submission" date="2017-06" db="EMBL/GenBank/DDBJ databases">
        <authorList>
            <consortium name="Pathogen Informatics"/>
        </authorList>
    </citation>
    <scope>NUCLEOTIDE SEQUENCE [LARGE SCALE GENOMIC DNA]</scope>
    <source>
        <strain evidence="2 3">NCTC12148</strain>
    </source>
</reference>
<evidence type="ECO:0000313" key="2">
    <source>
        <dbReference type="EMBL" id="SNV99233.1"/>
    </source>
</evidence>
<dbReference type="Proteomes" id="UP000215134">
    <property type="component" value="Chromosome 1"/>
</dbReference>
<dbReference type="EMBL" id="LT906479">
    <property type="protein sequence ID" value="SNV99233.1"/>
    <property type="molecule type" value="Genomic_DNA"/>
</dbReference>
<keyword evidence="1" id="KW-1133">Transmembrane helix</keyword>
<evidence type="ECO:0000313" key="3">
    <source>
        <dbReference type="Proteomes" id="UP000215134"/>
    </source>
</evidence>
<organism evidence="2 3">
    <name type="scientific">Serratia ficaria</name>
    <dbReference type="NCBI Taxonomy" id="61651"/>
    <lineage>
        <taxon>Bacteria</taxon>
        <taxon>Pseudomonadati</taxon>
        <taxon>Pseudomonadota</taxon>
        <taxon>Gammaproteobacteria</taxon>
        <taxon>Enterobacterales</taxon>
        <taxon>Yersiniaceae</taxon>
        <taxon>Serratia</taxon>
    </lineage>
</organism>
<name>A0A240BVY8_SERFI</name>